<dbReference type="Pfam" id="PF26340">
    <property type="entry name" value="DNA-SBD_ScoMcrA"/>
    <property type="match status" value="1"/>
</dbReference>
<dbReference type="OrthoDB" id="529575at2"/>
<name>A0A1Z3HGT7_9CYAN</name>
<protein>
    <recommendedName>
        <fullName evidence="1">ScoMcrA-like DNA sulfur-binding domain-containing protein</fullName>
    </recommendedName>
</protein>
<gene>
    <name evidence="2" type="ORF">XM38_004310</name>
</gene>
<dbReference type="EMBL" id="CP021983">
    <property type="protein sequence ID" value="ASC69504.1"/>
    <property type="molecule type" value="Genomic_DNA"/>
</dbReference>
<keyword evidence="3" id="KW-1185">Reference proteome</keyword>
<dbReference type="RefSeq" id="WP_080812571.1">
    <property type="nucleotide sequence ID" value="NZ_CP021983.2"/>
</dbReference>
<evidence type="ECO:0000313" key="2">
    <source>
        <dbReference type="EMBL" id="ASC69504.1"/>
    </source>
</evidence>
<dbReference type="Proteomes" id="UP000191901">
    <property type="component" value="Chromosome"/>
</dbReference>
<sequence length="187" mass="22177">MSTDRLEALQYYARKFQRLRVDRAHGVAPHKPILLLSVIESFQRSLIRQNQIELSQQLNQTFLKNWSYLGSARHYPDISRPFFHMKSGKFWHLYANPGFEKVLSAKIKLKTFSEVKKAISHAYLDEDLFDFLQIPSTRESLLTILVRRWFPGQLEDIKKILQTDEFQDPPGYFREAYAMYMERLTEA</sequence>
<organism evidence="2 3">
    <name type="scientific">Halomicronema hongdechloris C2206</name>
    <dbReference type="NCBI Taxonomy" id="1641165"/>
    <lineage>
        <taxon>Bacteria</taxon>
        <taxon>Bacillati</taxon>
        <taxon>Cyanobacteriota</taxon>
        <taxon>Cyanophyceae</taxon>
        <taxon>Nodosilineales</taxon>
        <taxon>Nodosilineaceae</taxon>
        <taxon>Halomicronema</taxon>
    </lineage>
</organism>
<dbReference type="AlphaFoldDB" id="A0A1Z3HGT7"/>
<accession>A0A1Z3HGT7</accession>
<dbReference type="KEGG" id="hhg:XM38_004310"/>
<feature type="domain" description="ScoMcrA-like DNA sulfur-binding" evidence="1">
    <location>
        <begin position="14"/>
        <end position="154"/>
    </location>
</feature>
<evidence type="ECO:0000259" key="1">
    <source>
        <dbReference type="Pfam" id="PF26340"/>
    </source>
</evidence>
<reference evidence="2 3" key="1">
    <citation type="journal article" date="2016" name="Biochim. Biophys. Acta">
        <title>Characterization of red-shifted phycobilisomes isolated from the chlorophyll f-containing cyanobacterium Halomicronema hongdechloris.</title>
        <authorList>
            <person name="Li Y."/>
            <person name="Lin Y."/>
            <person name="Garvey C.J."/>
            <person name="Birch D."/>
            <person name="Corkery R.W."/>
            <person name="Loughlin P.C."/>
            <person name="Scheer H."/>
            <person name="Willows R.D."/>
            <person name="Chen M."/>
        </authorList>
    </citation>
    <scope>NUCLEOTIDE SEQUENCE [LARGE SCALE GENOMIC DNA]</scope>
    <source>
        <strain evidence="2 3">C2206</strain>
    </source>
</reference>
<proteinExistence type="predicted"/>
<evidence type="ECO:0000313" key="3">
    <source>
        <dbReference type="Proteomes" id="UP000191901"/>
    </source>
</evidence>
<dbReference type="InterPro" id="IPR058813">
    <property type="entry name" value="DNA-SBD_ScoMcrA"/>
</dbReference>